<dbReference type="GO" id="GO:0004364">
    <property type="term" value="F:glutathione transferase activity"/>
    <property type="evidence" value="ECO:0007669"/>
    <property type="project" value="UniProtKB-EC"/>
</dbReference>
<evidence type="ECO:0000256" key="1">
    <source>
        <dbReference type="ARBA" id="ARBA00012452"/>
    </source>
</evidence>
<dbReference type="InterPro" id="IPR045074">
    <property type="entry name" value="GST_C_Tau"/>
</dbReference>
<dbReference type="PANTHER" id="PTHR11260">
    <property type="entry name" value="GLUTATHIONE S-TRANSFERASE, GST, SUPERFAMILY, GST DOMAIN CONTAINING"/>
    <property type="match status" value="1"/>
</dbReference>
<proteinExistence type="inferred from homology"/>
<dbReference type="EC" id="2.5.1.18" evidence="1"/>
<dbReference type="AlphaFoldDB" id="A0AAP0CF63"/>
<dbReference type="InterPro" id="IPR036249">
    <property type="entry name" value="Thioredoxin-like_sf"/>
</dbReference>
<dbReference type="InterPro" id="IPR045073">
    <property type="entry name" value="Omega/Tau-like"/>
</dbReference>
<dbReference type="InterPro" id="IPR004045">
    <property type="entry name" value="Glutathione_S-Trfase_N"/>
</dbReference>
<dbReference type="Gene3D" id="1.20.1050.10">
    <property type="match status" value="1"/>
</dbReference>
<dbReference type="SUPFAM" id="SSF47616">
    <property type="entry name" value="GST C-terminal domain-like"/>
    <property type="match status" value="1"/>
</dbReference>
<sequence length="189" mass="21877">MADEVTLYADGRSPFVCRVKIALNLKGIEYKNIEEDLENKSVDLLKYNHVYKKVPVLVHNGIPILESLVILEYIHDCIPALYKVFERNGDEQVILEACEQLQILEDELRLKGNNFFGEDNINLVDIAADFIAYWLLLLEEATQIKVVTTSKFPNITEWANRFVNCQAIKEVLPPRAIMLAYYKKRFLKI</sequence>
<keyword evidence="8" id="KW-1185">Reference proteome</keyword>
<gene>
    <name evidence="7" type="ORF">SSX86_026610</name>
</gene>
<accession>A0AAP0CF63</accession>
<comment type="similarity">
    <text evidence="4">Belongs to the GST superfamily.</text>
</comment>
<evidence type="ECO:0000313" key="8">
    <source>
        <dbReference type="Proteomes" id="UP001408789"/>
    </source>
</evidence>
<evidence type="ECO:0000259" key="6">
    <source>
        <dbReference type="PROSITE" id="PS50405"/>
    </source>
</evidence>
<dbReference type="GO" id="GO:0006749">
    <property type="term" value="P:glutathione metabolic process"/>
    <property type="evidence" value="ECO:0007669"/>
    <property type="project" value="InterPro"/>
</dbReference>
<feature type="domain" description="GST C-terminal" evidence="6">
    <location>
        <begin position="43"/>
        <end position="186"/>
    </location>
</feature>
<keyword evidence="2" id="KW-0808">Transferase</keyword>
<dbReference type="PROSITE" id="PS50404">
    <property type="entry name" value="GST_NTER"/>
    <property type="match status" value="1"/>
</dbReference>
<dbReference type="CDD" id="cd03185">
    <property type="entry name" value="GST_C_Tau"/>
    <property type="match status" value="1"/>
</dbReference>
<dbReference type="Proteomes" id="UP001408789">
    <property type="component" value="Unassembled WGS sequence"/>
</dbReference>
<dbReference type="PANTHER" id="PTHR11260:SF676">
    <property type="entry name" value="GLUTATHIONE S-TRANSFERASE U8"/>
    <property type="match status" value="1"/>
</dbReference>
<comment type="catalytic activity">
    <reaction evidence="3">
        <text>RX + glutathione = an S-substituted glutathione + a halide anion + H(+)</text>
        <dbReference type="Rhea" id="RHEA:16437"/>
        <dbReference type="ChEBI" id="CHEBI:15378"/>
        <dbReference type="ChEBI" id="CHEBI:16042"/>
        <dbReference type="ChEBI" id="CHEBI:17792"/>
        <dbReference type="ChEBI" id="CHEBI:57925"/>
        <dbReference type="ChEBI" id="CHEBI:90779"/>
        <dbReference type="EC" id="2.5.1.18"/>
    </reaction>
</comment>
<dbReference type="InterPro" id="IPR010987">
    <property type="entry name" value="Glutathione-S-Trfase_C-like"/>
</dbReference>
<evidence type="ECO:0000256" key="2">
    <source>
        <dbReference type="ARBA" id="ARBA00022679"/>
    </source>
</evidence>
<evidence type="ECO:0000256" key="3">
    <source>
        <dbReference type="ARBA" id="ARBA00047960"/>
    </source>
</evidence>
<dbReference type="SUPFAM" id="SSF52833">
    <property type="entry name" value="Thioredoxin-like"/>
    <property type="match status" value="1"/>
</dbReference>
<dbReference type="EMBL" id="JBCNJP010000025">
    <property type="protein sequence ID" value="KAK9055526.1"/>
    <property type="molecule type" value="Genomic_DNA"/>
</dbReference>
<dbReference type="GO" id="GO:0005737">
    <property type="term" value="C:cytoplasm"/>
    <property type="evidence" value="ECO:0007669"/>
    <property type="project" value="TreeGrafter"/>
</dbReference>
<evidence type="ECO:0000313" key="7">
    <source>
        <dbReference type="EMBL" id="KAK9055526.1"/>
    </source>
</evidence>
<protein>
    <recommendedName>
        <fullName evidence="1">glutathione transferase</fullName>
        <ecNumber evidence="1">2.5.1.18</ecNumber>
    </recommendedName>
</protein>
<reference evidence="7 8" key="1">
    <citation type="submission" date="2024-04" db="EMBL/GenBank/DDBJ databases">
        <title>The reference genome of an endangered Asteraceae, Deinandra increscens subsp. villosa, native to the Central Coast of California.</title>
        <authorList>
            <person name="Guilliams M."/>
            <person name="Hasenstab-Lehman K."/>
            <person name="Meyer R."/>
            <person name="Mcevoy S."/>
        </authorList>
    </citation>
    <scope>NUCLEOTIDE SEQUENCE [LARGE SCALE GENOMIC DNA]</scope>
    <source>
        <tissue evidence="7">Leaf</tissue>
    </source>
</reference>
<evidence type="ECO:0000259" key="5">
    <source>
        <dbReference type="PROSITE" id="PS50404"/>
    </source>
</evidence>
<feature type="domain" description="GST N-terminal" evidence="5">
    <location>
        <begin position="3"/>
        <end position="82"/>
    </location>
</feature>
<evidence type="ECO:0000256" key="4">
    <source>
        <dbReference type="RuleBase" id="RU003494"/>
    </source>
</evidence>
<dbReference type="Gene3D" id="3.40.30.10">
    <property type="entry name" value="Glutaredoxin"/>
    <property type="match status" value="1"/>
</dbReference>
<name>A0AAP0CF63_9ASTR</name>
<dbReference type="PROSITE" id="PS50405">
    <property type="entry name" value="GST_CTER"/>
    <property type="match status" value="1"/>
</dbReference>
<dbReference type="InterPro" id="IPR036282">
    <property type="entry name" value="Glutathione-S-Trfase_C_sf"/>
</dbReference>
<dbReference type="Pfam" id="PF00043">
    <property type="entry name" value="GST_C"/>
    <property type="match status" value="1"/>
</dbReference>
<dbReference type="Pfam" id="PF02798">
    <property type="entry name" value="GST_N"/>
    <property type="match status" value="1"/>
</dbReference>
<organism evidence="7 8">
    <name type="scientific">Deinandra increscens subsp. villosa</name>
    <dbReference type="NCBI Taxonomy" id="3103831"/>
    <lineage>
        <taxon>Eukaryota</taxon>
        <taxon>Viridiplantae</taxon>
        <taxon>Streptophyta</taxon>
        <taxon>Embryophyta</taxon>
        <taxon>Tracheophyta</taxon>
        <taxon>Spermatophyta</taxon>
        <taxon>Magnoliopsida</taxon>
        <taxon>eudicotyledons</taxon>
        <taxon>Gunneridae</taxon>
        <taxon>Pentapetalae</taxon>
        <taxon>asterids</taxon>
        <taxon>campanulids</taxon>
        <taxon>Asterales</taxon>
        <taxon>Asteraceae</taxon>
        <taxon>Asteroideae</taxon>
        <taxon>Heliantheae alliance</taxon>
        <taxon>Madieae</taxon>
        <taxon>Madiinae</taxon>
        <taxon>Deinandra</taxon>
    </lineage>
</organism>
<comment type="caution">
    <text evidence="7">The sequence shown here is derived from an EMBL/GenBank/DDBJ whole genome shotgun (WGS) entry which is preliminary data.</text>
</comment>
<dbReference type="InterPro" id="IPR004046">
    <property type="entry name" value="GST_C"/>
</dbReference>